<sequence>MPCSKMSSMLVLTRLRLILKEGYQICCEEQSCRSHLSIIRLYVFISWSHLLFISLVSFASRVKQLNLEGHKSYELNMISGASQTDSGVQQASRPWRCTINNGVCWHEERWTEQQEQRLCEHK</sequence>
<reference evidence="1" key="1">
    <citation type="journal article" date="2014" name="Nat. Commun.">
        <title>The emerging biofuel crop Camelina sativa retains a highly undifferentiated hexaploid genome structure.</title>
        <authorList>
            <person name="Kagale S."/>
            <person name="Koh C."/>
            <person name="Nixon J."/>
            <person name="Bollina V."/>
            <person name="Clarke W.E."/>
            <person name="Tuteja R."/>
            <person name="Spillane C."/>
            <person name="Robinson S.J."/>
            <person name="Links M.G."/>
            <person name="Clarke C."/>
            <person name="Higgins E.E."/>
            <person name="Huebert T."/>
            <person name="Sharpe A.G."/>
            <person name="Parkin I.A."/>
        </authorList>
    </citation>
    <scope>NUCLEOTIDE SEQUENCE [LARGE SCALE GENOMIC DNA]</scope>
    <source>
        <strain evidence="1">cv. DH55</strain>
    </source>
</reference>
<protein>
    <submittedName>
        <fullName evidence="2">Uncharacterized protein LOC104723731 isoform X2</fullName>
    </submittedName>
</protein>
<reference evidence="2" key="2">
    <citation type="submission" date="2025-08" db="UniProtKB">
        <authorList>
            <consortium name="RefSeq"/>
        </authorList>
    </citation>
    <scope>IDENTIFICATION</scope>
    <source>
        <tissue evidence="2">Leaf</tissue>
    </source>
</reference>
<keyword evidence="1" id="KW-1185">Reference proteome</keyword>
<organism evidence="1 2">
    <name type="scientific">Camelina sativa</name>
    <name type="common">False flax</name>
    <name type="synonym">Myagrum sativum</name>
    <dbReference type="NCBI Taxonomy" id="90675"/>
    <lineage>
        <taxon>Eukaryota</taxon>
        <taxon>Viridiplantae</taxon>
        <taxon>Streptophyta</taxon>
        <taxon>Embryophyta</taxon>
        <taxon>Tracheophyta</taxon>
        <taxon>Spermatophyta</taxon>
        <taxon>Magnoliopsida</taxon>
        <taxon>eudicotyledons</taxon>
        <taxon>Gunneridae</taxon>
        <taxon>Pentapetalae</taxon>
        <taxon>rosids</taxon>
        <taxon>malvids</taxon>
        <taxon>Brassicales</taxon>
        <taxon>Brassicaceae</taxon>
        <taxon>Camelineae</taxon>
        <taxon>Camelina</taxon>
    </lineage>
</organism>
<gene>
    <name evidence="2" type="primary">LOC104723731</name>
</gene>
<proteinExistence type="predicted"/>
<dbReference type="RefSeq" id="XP_010440431.1">
    <property type="nucleotide sequence ID" value="XM_010442129.2"/>
</dbReference>
<name>A0ABM0UFL3_CAMSA</name>
<dbReference type="GeneID" id="104723731"/>
<evidence type="ECO:0000313" key="2">
    <source>
        <dbReference type="RefSeq" id="XP_010440431.1"/>
    </source>
</evidence>
<dbReference type="Proteomes" id="UP000694864">
    <property type="component" value="Chromosome 11"/>
</dbReference>
<evidence type="ECO:0000313" key="1">
    <source>
        <dbReference type="Proteomes" id="UP000694864"/>
    </source>
</evidence>
<accession>A0ABM0UFL3</accession>